<comment type="caution">
    <text evidence="1">The sequence shown here is derived from an EMBL/GenBank/DDBJ whole genome shotgun (WGS) entry which is preliminary data.</text>
</comment>
<dbReference type="Proteomes" id="UP000294576">
    <property type="component" value="Unassembled WGS sequence"/>
</dbReference>
<protein>
    <recommendedName>
        <fullName evidence="3">DUF5615 domain-containing protein</fullName>
    </recommendedName>
</protein>
<accession>A0A4V2V8C2</accession>
<dbReference type="EMBL" id="SMBH01000015">
    <property type="protein sequence ID" value="TCU12695.1"/>
    <property type="molecule type" value="Genomic_DNA"/>
</dbReference>
<evidence type="ECO:0008006" key="3">
    <source>
        <dbReference type="Google" id="ProtNLM"/>
    </source>
</evidence>
<organism evidence="1 2">
    <name type="scientific">Rhizobium sullae</name>
    <name type="common">Rhizobium hedysari</name>
    <dbReference type="NCBI Taxonomy" id="50338"/>
    <lineage>
        <taxon>Bacteria</taxon>
        <taxon>Pseudomonadati</taxon>
        <taxon>Pseudomonadota</taxon>
        <taxon>Alphaproteobacteria</taxon>
        <taxon>Hyphomicrobiales</taxon>
        <taxon>Rhizobiaceae</taxon>
        <taxon>Rhizobium/Agrobacterium group</taxon>
        <taxon>Rhizobium</taxon>
    </lineage>
</organism>
<reference evidence="1 2" key="1">
    <citation type="submission" date="2019-03" db="EMBL/GenBank/DDBJ databases">
        <title>Genomic Encyclopedia of Type Strains, Phase IV (KMG-V): Genome sequencing to study the core and pangenomes of soil and plant-associated prokaryotes.</title>
        <authorList>
            <person name="Whitman W."/>
        </authorList>
    </citation>
    <scope>NUCLEOTIDE SEQUENCE [LARGE SCALE GENOMIC DNA]</scope>
    <source>
        <strain evidence="1 2">Hc14</strain>
    </source>
</reference>
<name>A0A4V2V8C2_RHISU</name>
<dbReference type="AlphaFoldDB" id="A0A4V2V8C2"/>
<sequence>MKFLVDECLSPELAKRAIQAGHRESSHIT</sequence>
<evidence type="ECO:0000313" key="1">
    <source>
        <dbReference type="EMBL" id="TCU12695.1"/>
    </source>
</evidence>
<proteinExistence type="predicted"/>
<gene>
    <name evidence="1" type="ORF">EV132_115131</name>
</gene>
<evidence type="ECO:0000313" key="2">
    <source>
        <dbReference type="Proteomes" id="UP000294576"/>
    </source>
</evidence>